<keyword evidence="2" id="KW-0285">Flavoprotein</keyword>
<accession>A0ABS8PIK1</accession>
<dbReference type="Pfam" id="PF01266">
    <property type="entry name" value="DAO"/>
    <property type="match status" value="1"/>
</dbReference>
<dbReference type="EMBL" id="JAJNDB010000010">
    <property type="protein sequence ID" value="MCD2198081.1"/>
    <property type="molecule type" value="Genomic_DNA"/>
</dbReference>
<dbReference type="InterPro" id="IPR036188">
    <property type="entry name" value="FAD/NAD-bd_sf"/>
</dbReference>
<keyword evidence="4 6" id="KW-0560">Oxidoreductase</keyword>
<evidence type="ECO:0000256" key="1">
    <source>
        <dbReference type="ARBA" id="ARBA00001974"/>
    </source>
</evidence>
<evidence type="ECO:0000256" key="3">
    <source>
        <dbReference type="ARBA" id="ARBA00022827"/>
    </source>
</evidence>
<organism evidence="6 7">
    <name type="scientific">Actinomycetospora endophytica</name>
    <dbReference type="NCBI Taxonomy" id="2291215"/>
    <lineage>
        <taxon>Bacteria</taxon>
        <taxon>Bacillati</taxon>
        <taxon>Actinomycetota</taxon>
        <taxon>Actinomycetes</taxon>
        <taxon>Pseudonocardiales</taxon>
        <taxon>Pseudonocardiaceae</taxon>
        <taxon>Actinomycetospora</taxon>
    </lineage>
</organism>
<dbReference type="GO" id="GO:0050131">
    <property type="term" value="F:N-methyl-L-amino-acid oxidase activity"/>
    <property type="evidence" value="ECO:0007669"/>
    <property type="project" value="UniProtKB-EC"/>
</dbReference>
<name>A0ABS8PIK1_9PSEU</name>
<dbReference type="NCBIfam" id="NF008425">
    <property type="entry name" value="PRK11259.1"/>
    <property type="match status" value="1"/>
</dbReference>
<dbReference type="EC" id="1.5.3.2" evidence="6"/>
<evidence type="ECO:0000313" key="7">
    <source>
        <dbReference type="Proteomes" id="UP001199469"/>
    </source>
</evidence>
<protein>
    <submittedName>
        <fullName evidence="6">N-methyl-L-tryptophan oxidase</fullName>
        <ecNumber evidence="6">1.5.3.2</ecNumber>
    </submittedName>
</protein>
<dbReference type="InterPro" id="IPR006076">
    <property type="entry name" value="FAD-dep_OxRdtase"/>
</dbReference>
<feature type="domain" description="FAD dependent oxidoreductase" evidence="5">
    <location>
        <begin position="8"/>
        <end position="367"/>
    </location>
</feature>
<dbReference type="Proteomes" id="UP001199469">
    <property type="component" value="Unassembled WGS sequence"/>
</dbReference>
<evidence type="ECO:0000259" key="5">
    <source>
        <dbReference type="Pfam" id="PF01266"/>
    </source>
</evidence>
<reference evidence="6 7" key="1">
    <citation type="submission" date="2021-11" db="EMBL/GenBank/DDBJ databases">
        <title>Draft genome sequence of Actinomycetospora sp. SF1 isolated from the rhizosphere soil.</title>
        <authorList>
            <person name="Duangmal K."/>
            <person name="Chantavorakit T."/>
        </authorList>
    </citation>
    <scope>NUCLEOTIDE SEQUENCE [LARGE SCALE GENOMIC DNA]</scope>
    <source>
        <strain evidence="6 7">TBRC 5722</strain>
    </source>
</reference>
<dbReference type="PANTHER" id="PTHR10961">
    <property type="entry name" value="PEROXISOMAL SARCOSINE OXIDASE"/>
    <property type="match status" value="1"/>
</dbReference>
<evidence type="ECO:0000256" key="2">
    <source>
        <dbReference type="ARBA" id="ARBA00022630"/>
    </source>
</evidence>
<dbReference type="Gene3D" id="3.50.50.60">
    <property type="entry name" value="FAD/NAD(P)-binding domain"/>
    <property type="match status" value="1"/>
</dbReference>
<proteinExistence type="predicted"/>
<keyword evidence="3" id="KW-0274">FAD</keyword>
<dbReference type="RefSeq" id="WP_230740674.1">
    <property type="nucleotide sequence ID" value="NZ_JAJNDB010000010.1"/>
</dbReference>
<sequence length="398" mass="43746">MNREHRHVVVGCGGLGSAALYWLARAAGSKDGAVLGLEAHHLGHDRGASQDHSRIIRHAQHQDAYAALAPAAYDTWHDVERVSGQQLVTETGGLVIEDVDARAATDTGTRNMDGYRAVAARHGTELEELDAKGVTARWPQFRLGGSEQALYQRKSGIVDARRANATHIALARGHGAHVEEDTPVRALHPTRDHVEVVTDDEVYRAEHVVVTADARTNEILTGVGRELPLTVLQEQVTYYATPNLLDFSPENFPVFMWHGAENFYGFPVYGEVATKLGQHMGGHEVTADSRTFEADPLRRKRQEEFLADHVPGFGGPELYTKTCLYTIPPDQHFIIDTVPEAPNVHVAVGAGHAFKFASLIGRILAELATAGRSRHPIDTFTLDRPALLDPRFGRQFHV</sequence>
<evidence type="ECO:0000313" key="6">
    <source>
        <dbReference type="EMBL" id="MCD2198081.1"/>
    </source>
</evidence>
<evidence type="ECO:0000256" key="4">
    <source>
        <dbReference type="ARBA" id="ARBA00023002"/>
    </source>
</evidence>
<comment type="cofactor">
    <cofactor evidence="1">
        <name>FAD</name>
        <dbReference type="ChEBI" id="CHEBI:57692"/>
    </cofactor>
</comment>
<dbReference type="PANTHER" id="PTHR10961:SF7">
    <property type="entry name" value="FAD DEPENDENT OXIDOREDUCTASE DOMAIN-CONTAINING PROTEIN"/>
    <property type="match status" value="1"/>
</dbReference>
<dbReference type="InterPro" id="IPR045170">
    <property type="entry name" value="MTOX"/>
</dbReference>
<dbReference type="SUPFAM" id="SSF51905">
    <property type="entry name" value="FAD/NAD(P)-binding domain"/>
    <property type="match status" value="1"/>
</dbReference>
<dbReference type="SUPFAM" id="SSF54373">
    <property type="entry name" value="FAD-linked reductases, C-terminal domain"/>
    <property type="match status" value="1"/>
</dbReference>
<comment type="caution">
    <text evidence="6">The sequence shown here is derived from an EMBL/GenBank/DDBJ whole genome shotgun (WGS) entry which is preliminary data.</text>
</comment>
<gene>
    <name evidence="6" type="primary">solA</name>
    <name evidence="6" type="ORF">LQ327_32395</name>
</gene>
<keyword evidence="7" id="KW-1185">Reference proteome</keyword>
<dbReference type="Gene3D" id="3.30.9.10">
    <property type="entry name" value="D-Amino Acid Oxidase, subunit A, domain 2"/>
    <property type="match status" value="1"/>
</dbReference>